<reference evidence="11" key="2">
    <citation type="submission" date="2023-06" db="EMBL/GenBank/DDBJ databases">
        <authorList>
            <person name="Williams T.J."/>
            <person name="Allen M.A."/>
            <person name="Ivanova N."/>
            <person name="Huntemann M."/>
            <person name="Haque S."/>
            <person name="Hancock A.M."/>
            <person name="Brazendale S."/>
            <person name="Cavicchioli R."/>
        </authorList>
    </citation>
    <scope>NUCLEOTIDE SEQUENCE</scope>
    <source>
        <strain evidence="11">MAG_Ga0307966_1000010</strain>
    </source>
</reference>
<evidence type="ECO:0000259" key="10">
    <source>
        <dbReference type="PROSITE" id="PS50823"/>
    </source>
</evidence>
<evidence type="ECO:0000256" key="3">
    <source>
        <dbReference type="ARBA" id="ARBA00022884"/>
    </source>
</evidence>
<evidence type="ECO:0000313" key="11">
    <source>
        <dbReference type="EMBL" id="WMI30445.1"/>
    </source>
</evidence>
<dbReference type="InterPro" id="IPR036419">
    <property type="entry name" value="Ribosomal_S3_C_sf"/>
</dbReference>
<reference evidence="11" key="1">
    <citation type="journal article" date="2021" name="Front. Microbiol.">
        <title>Genome Analysis of a Verrucomicrobial Endosymbiont With a Tiny Genome Discovered in an Antarctic Lake.</title>
        <authorList>
            <person name="Williams T.J."/>
            <person name="Allen M.A."/>
            <person name="Ivanova N."/>
            <person name="Huntemann M."/>
            <person name="Haque S."/>
            <person name="Hancock A.M."/>
            <person name="Brazendale S."/>
            <person name="Cavicchioli R."/>
        </authorList>
    </citation>
    <scope>NUCLEOTIDE SEQUENCE</scope>
    <source>
        <strain evidence="11">MAG_Ga0307966_1000010</strain>
    </source>
</reference>
<feature type="domain" description="KH type-2" evidence="10">
    <location>
        <begin position="39"/>
        <end position="108"/>
    </location>
</feature>
<proteinExistence type="inferred from homology"/>
<dbReference type="HAMAP" id="MF_01309_B">
    <property type="entry name" value="Ribosomal_uS3_B"/>
    <property type="match status" value="1"/>
</dbReference>
<dbReference type="AlphaFoldDB" id="A0AA51BKQ3"/>
<dbReference type="InterPro" id="IPR001351">
    <property type="entry name" value="Ribosomal_uS3_C"/>
</dbReference>
<evidence type="ECO:0000256" key="4">
    <source>
        <dbReference type="ARBA" id="ARBA00022980"/>
    </source>
</evidence>
<dbReference type="CDD" id="cd02412">
    <property type="entry name" value="KH-II_30S_S3"/>
    <property type="match status" value="1"/>
</dbReference>
<evidence type="ECO:0000256" key="9">
    <source>
        <dbReference type="RuleBase" id="RU003624"/>
    </source>
</evidence>
<dbReference type="GO" id="GO:0022627">
    <property type="term" value="C:cytosolic small ribosomal subunit"/>
    <property type="evidence" value="ECO:0007669"/>
    <property type="project" value="TreeGrafter"/>
</dbReference>
<dbReference type="GO" id="GO:0003735">
    <property type="term" value="F:structural constituent of ribosome"/>
    <property type="evidence" value="ECO:0007669"/>
    <property type="project" value="InterPro"/>
</dbReference>
<gene>
    <name evidence="8 11" type="primary">rpsC</name>
    <name evidence="11" type="ORF">QTO32_00820</name>
</gene>
<dbReference type="GO" id="GO:0006412">
    <property type="term" value="P:translation"/>
    <property type="evidence" value="ECO:0007669"/>
    <property type="project" value="UniProtKB-UniRule"/>
</dbReference>
<protein>
    <recommendedName>
        <fullName evidence="7 8">Small ribosomal subunit protein uS3</fullName>
    </recommendedName>
</protein>
<dbReference type="Gene3D" id="3.30.300.20">
    <property type="match status" value="1"/>
</dbReference>
<keyword evidence="2 8" id="KW-0699">rRNA-binding</keyword>
<dbReference type="InterPro" id="IPR004044">
    <property type="entry name" value="KH_dom_type_2"/>
</dbReference>
<comment type="similarity">
    <text evidence="1 8 9">Belongs to the universal ribosomal protein uS3 family.</text>
</comment>
<dbReference type="PANTHER" id="PTHR11760">
    <property type="entry name" value="30S/40S RIBOSOMAL PROTEIN S3"/>
    <property type="match status" value="1"/>
</dbReference>
<keyword evidence="5 8" id="KW-0687">Ribonucleoprotein</keyword>
<dbReference type="GO" id="GO:0019843">
    <property type="term" value="F:rRNA binding"/>
    <property type="evidence" value="ECO:0007669"/>
    <property type="project" value="UniProtKB-UniRule"/>
</dbReference>
<dbReference type="EMBL" id="CP128385">
    <property type="protein sequence ID" value="WMI30445.1"/>
    <property type="molecule type" value="Genomic_DNA"/>
</dbReference>
<dbReference type="NCBIfam" id="TIGR01009">
    <property type="entry name" value="rpsC_bact"/>
    <property type="match status" value="1"/>
</dbReference>
<accession>A0AA51BKQ3</accession>
<dbReference type="GO" id="GO:0003729">
    <property type="term" value="F:mRNA binding"/>
    <property type="evidence" value="ECO:0007669"/>
    <property type="project" value="UniProtKB-UniRule"/>
</dbReference>
<dbReference type="PANTHER" id="PTHR11760:SF19">
    <property type="entry name" value="SMALL RIBOSOMAL SUBUNIT PROTEIN US3C"/>
    <property type="match status" value="1"/>
</dbReference>
<evidence type="ECO:0000256" key="8">
    <source>
        <dbReference type="HAMAP-Rule" id="MF_01309"/>
    </source>
</evidence>
<evidence type="ECO:0000256" key="1">
    <source>
        <dbReference type="ARBA" id="ARBA00010761"/>
    </source>
</evidence>
<evidence type="ECO:0000256" key="7">
    <source>
        <dbReference type="ARBA" id="ARBA00035257"/>
    </source>
</evidence>
<comment type="subunit">
    <text evidence="8">Part of the 30S ribosomal subunit. Forms a tight complex with proteins S10 and S14.</text>
</comment>
<dbReference type="PROSITE" id="PS50823">
    <property type="entry name" value="KH_TYPE_2"/>
    <property type="match status" value="1"/>
</dbReference>
<evidence type="ECO:0000256" key="2">
    <source>
        <dbReference type="ARBA" id="ARBA00022730"/>
    </source>
</evidence>
<dbReference type="InterPro" id="IPR018280">
    <property type="entry name" value="Ribosomal_uS3_CS"/>
</dbReference>
<sequence>MGQKVNPQIFRTPLIFNWQSRWFANKKNYSFFVLEDFKIRSFIKKQFRFFYIYKTFIERAGNKLRVKIYTSKPGIIVGRGGKDLEYLKNDIKKLAPKSNVLVDVHEVKNPSINAQLIALNVALQLEKKSPFRRVLKQSIFNTSLQPEVAGVRIQISGRLGGAEIARKEWSKEGRIPLQTIKACVNYGFEEARTTYGLIGVKCWVCTK</sequence>
<dbReference type="InterPro" id="IPR005704">
    <property type="entry name" value="Ribosomal_uS3_bac-typ"/>
</dbReference>
<keyword evidence="3 8" id="KW-0694">RNA-binding</keyword>
<dbReference type="SUPFAM" id="SSF54814">
    <property type="entry name" value="Prokaryotic type KH domain (KH-domain type II)"/>
    <property type="match status" value="1"/>
</dbReference>
<comment type="function">
    <text evidence="6 8">Binds the lower part of the 30S subunit head. Binds mRNA in the 70S ribosome, positioning it for translation.</text>
</comment>
<dbReference type="SUPFAM" id="SSF54821">
    <property type="entry name" value="Ribosomal protein S3 C-terminal domain"/>
    <property type="match status" value="1"/>
</dbReference>
<keyword evidence="4 8" id="KW-0689">Ribosomal protein</keyword>
<dbReference type="InterPro" id="IPR015946">
    <property type="entry name" value="KH_dom-like_a/b"/>
</dbReference>
<evidence type="ECO:0000256" key="5">
    <source>
        <dbReference type="ARBA" id="ARBA00023274"/>
    </source>
</evidence>
<dbReference type="Pfam" id="PF07650">
    <property type="entry name" value="KH_2"/>
    <property type="match status" value="1"/>
</dbReference>
<dbReference type="InterPro" id="IPR057258">
    <property type="entry name" value="Ribosomal_uS3"/>
</dbReference>
<dbReference type="Proteomes" id="UP001238843">
    <property type="component" value="Chromosome"/>
</dbReference>
<organism evidence="11">
    <name type="scientific">Candidatus Organicella extenuata</name>
    <dbReference type="NCBI Taxonomy" id="2841811"/>
    <lineage>
        <taxon>Bacteria</taxon>
        <taxon>Pseudomonadati</taxon>
        <taxon>Verrucomicrobiota</taxon>
        <taxon>Candidatus Organicella</taxon>
    </lineage>
</organism>
<dbReference type="Pfam" id="PF00189">
    <property type="entry name" value="Ribosomal_S3_C"/>
    <property type="match status" value="1"/>
</dbReference>
<dbReference type="PROSITE" id="PS00548">
    <property type="entry name" value="RIBOSOMAL_S3"/>
    <property type="match status" value="1"/>
</dbReference>
<evidence type="ECO:0000256" key="6">
    <source>
        <dbReference type="ARBA" id="ARBA00024998"/>
    </source>
</evidence>
<dbReference type="FunFam" id="3.30.300.20:FF:000001">
    <property type="entry name" value="30S ribosomal protein S3"/>
    <property type="match status" value="1"/>
</dbReference>
<name>A0AA51BKQ3_9BACT</name>
<dbReference type="InterPro" id="IPR009019">
    <property type="entry name" value="KH_sf_prok-type"/>
</dbReference>
<dbReference type="Gene3D" id="3.30.1140.32">
    <property type="entry name" value="Ribosomal protein S3, C-terminal domain"/>
    <property type="match status" value="1"/>
</dbReference>